<dbReference type="PANTHER" id="PTHR37984">
    <property type="entry name" value="PROTEIN CBG26694"/>
    <property type="match status" value="1"/>
</dbReference>
<dbReference type="AlphaFoldDB" id="A0AAQ4PPT0"/>
<reference evidence="1" key="3">
    <citation type="submission" date="2025-09" db="UniProtKB">
        <authorList>
            <consortium name="Ensembl"/>
        </authorList>
    </citation>
    <scope>IDENTIFICATION</scope>
</reference>
<keyword evidence="2" id="KW-1185">Reference proteome</keyword>
<dbReference type="Ensembl" id="ENSGACT00000072047.1">
    <property type="protein sequence ID" value="ENSGACP00000040899.1"/>
    <property type="gene ID" value="ENSGACG00000028806.1"/>
</dbReference>
<proteinExistence type="predicted"/>
<dbReference type="PANTHER" id="PTHR37984:SF8">
    <property type="entry name" value="CCHC-TYPE DOMAIN-CONTAINING PROTEIN"/>
    <property type="match status" value="1"/>
</dbReference>
<accession>A0AAQ4PPT0</accession>
<organism evidence="1 2">
    <name type="scientific">Gasterosteus aculeatus aculeatus</name>
    <name type="common">three-spined stickleback</name>
    <dbReference type="NCBI Taxonomy" id="481459"/>
    <lineage>
        <taxon>Eukaryota</taxon>
        <taxon>Metazoa</taxon>
        <taxon>Chordata</taxon>
        <taxon>Craniata</taxon>
        <taxon>Vertebrata</taxon>
        <taxon>Euteleostomi</taxon>
        <taxon>Actinopterygii</taxon>
        <taxon>Neopterygii</taxon>
        <taxon>Teleostei</taxon>
        <taxon>Neoteleostei</taxon>
        <taxon>Acanthomorphata</taxon>
        <taxon>Eupercaria</taxon>
        <taxon>Perciformes</taxon>
        <taxon>Cottioidei</taxon>
        <taxon>Gasterosteales</taxon>
        <taxon>Gasterosteidae</taxon>
        <taxon>Gasterosteus</taxon>
    </lineage>
</organism>
<reference evidence="1" key="2">
    <citation type="submission" date="2025-08" db="UniProtKB">
        <authorList>
            <consortium name="Ensembl"/>
        </authorList>
    </citation>
    <scope>IDENTIFICATION</scope>
</reference>
<dbReference type="InterPro" id="IPR043128">
    <property type="entry name" value="Rev_trsase/Diguanyl_cyclase"/>
</dbReference>
<evidence type="ECO:0000313" key="2">
    <source>
        <dbReference type="Proteomes" id="UP000007635"/>
    </source>
</evidence>
<evidence type="ECO:0008006" key="3">
    <source>
        <dbReference type="Google" id="ProtNLM"/>
    </source>
</evidence>
<dbReference type="FunFam" id="3.30.70.270:FF:000023">
    <property type="entry name" value="Pol"/>
    <property type="match status" value="1"/>
</dbReference>
<dbReference type="InterPro" id="IPR043502">
    <property type="entry name" value="DNA/RNA_pol_sf"/>
</dbReference>
<dbReference type="Gene3D" id="3.30.70.270">
    <property type="match status" value="2"/>
</dbReference>
<name>A0AAQ4PPT0_GASAC</name>
<dbReference type="GeneTree" id="ENSGT01140000282569"/>
<evidence type="ECO:0000313" key="1">
    <source>
        <dbReference type="Ensembl" id="ENSGACP00000040899.1"/>
    </source>
</evidence>
<dbReference type="InterPro" id="IPR050951">
    <property type="entry name" value="Retrovirus_Pol_polyprotein"/>
</dbReference>
<dbReference type="Proteomes" id="UP000007635">
    <property type="component" value="Chromosome I"/>
</dbReference>
<protein>
    <recommendedName>
        <fullName evidence="3">Reverse transcriptase domain-containing protein</fullName>
    </recommendedName>
</protein>
<reference evidence="1 2" key="1">
    <citation type="journal article" date="2021" name="G3 (Bethesda)">
        <title>Improved contiguity of the threespine stickleback genome using long-read sequencing.</title>
        <authorList>
            <person name="Nath S."/>
            <person name="Shaw D.E."/>
            <person name="White M.A."/>
        </authorList>
    </citation>
    <scope>NUCLEOTIDE SEQUENCE [LARGE SCALE GENOMIC DNA]</scope>
    <source>
        <strain evidence="1 2">Lake Benthic</strain>
    </source>
</reference>
<sequence length="241" mass="26979">GKPVKSAELILANTAGPLVINADHIQYAVRALQIPPCHKLGVRSTSEVFQVQQLFSGYLCAIIVDDIIIGGCDAAEHDTNLKNVLDRAREVNLKLNPLKCKFCLDHVCYVGHIFTGLTADPAKKVAIANMPVPQDVPAMQRFLGMVNYLGKFIPNLSDIAAPLRQLTHKDAAWCWFPQHQQAFDRLKSCLSSSTILSYYDVRYQSHRPVMLRTRCCMSAGWETSCLRVSHAHRHRNTLRSN</sequence>
<dbReference type="SUPFAM" id="SSF56672">
    <property type="entry name" value="DNA/RNA polymerases"/>
    <property type="match status" value="1"/>
</dbReference>